<comment type="similarity">
    <text evidence="1">Belongs to the glycosyl hydrolase 2 family.</text>
</comment>
<evidence type="ECO:0000259" key="6">
    <source>
        <dbReference type="Pfam" id="PF02836"/>
    </source>
</evidence>
<dbReference type="OrthoDB" id="857501at2"/>
<evidence type="ECO:0000256" key="2">
    <source>
        <dbReference type="ARBA" id="ARBA00022801"/>
    </source>
</evidence>
<dbReference type="GO" id="GO:0004553">
    <property type="term" value="F:hydrolase activity, hydrolyzing O-glycosyl compounds"/>
    <property type="evidence" value="ECO:0007669"/>
    <property type="project" value="InterPro"/>
</dbReference>
<evidence type="ECO:0000313" key="10">
    <source>
        <dbReference type="EMBL" id="OHX64810.1"/>
    </source>
</evidence>
<protein>
    <recommendedName>
        <fullName evidence="12">Beta-galactosidase</fullName>
    </recommendedName>
</protein>
<keyword evidence="3" id="KW-0326">Glycosidase</keyword>
<feature type="domain" description="Glycosyl hydrolases family 2 sugar binding" evidence="7">
    <location>
        <begin position="71"/>
        <end position="183"/>
    </location>
</feature>
<dbReference type="InterPro" id="IPR051913">
    <property type="entry name" value="GH2_Domain-Containing"/>
</dbReference>
<dbReference type="Pfam" id="PF16355">
    <property type="entry name" value="DUF4982"/>
    <property type="match status" value="1"/>
</dbReference>
<dbReference type="InterPro" id="IPR032311">
    <property type="entry name" value="DUF4982"/>
</dbReference>
<sequence length="894" mass="102855">MKLFYIFILQILFCSLSLQAVATPNVNYTINNSWQFMRSNEIKTLADISSNSKNAEWVNIPHTWNDKDVIDEEEGYYRGMGWYIKEVSIPTSFKEKEVFLQFEGVNTLAEVYINGQLSGTHVGGYTRFVVPVSKFITFDDQQLTTTFKIVVKVDNSFNKNRPSLTADFTFFGGIYRDINLITKDKVHFNFEQDGSNGCFLTTPKVSVEKGELHLKAHIKNDASSKKKIKLISKIFDPKGKLIAEKISKINLVPQQNSTIDIDLDAVDQPQLWDTKTPHLYQVVCELWDAKTNTKVDEVVNPLGFRWFEFDVEKGFFLNGQSLKLIGTNRHQDYKGIGNALPDYLHVEDIRIMKEMGSNFLRIAHYPQDPYILEACDRLGILATVETPVINTVTENEQFDKNCLSAQLEMIRQSYNHPSLIIWAYMNEILLKPKYKKDPVRYKKYTDYIVQLANKLETLTREEDPFRYTMIPNHGGMETYRDAGLTEVPMIVGWNIYDGWYGREYDALEAKLIKFHEGVNKPFIITEYGAGADPRLHTLNPTRFDFTQEYATNYHQHYVKVIHKLPFVAGANVWNYADFSSEHRVDAVQSVNNKGLVGIDRKPKDVYYFYQAALLEKPFVGIAAKTWKRRTCIENQEGKSVMPVQVFSNQEQVELFINGKSCGKKKVEEKIAVFEVPFIHGINRLKAVTSTLEDYAEVRINILPQKLDTFPANGFSINLGDERFFYDDQIDQAWGIGKKYTEGSWGTIGGTPYVRPSKRKQHPYGTNHTIQGTYNDPVYQTQLVGIEKFRMDVPPGVYDVQLHFAELEGSSAKHLPYDLMEGEQVDKEQISRTFSVKINDQLILNRLDILTQFGEYKAIKYKAQIRVEEGQPLLIEFDKIIGEPVMNAIEIYKKI</sequence>
<dbReference type="InterPro" id="IPR006103">
    <property type="entry name" value="Glyco_hydro_2_cat"/>
</dbReference>
<proteinExistence type="inferred from homology"/>
<name>A0A1S1YUW7_FLAPC</name>
<dbReference type="PANTHER" id="PTHR42732:SF1">
    <property type="entry name" value="BETA-MANNOSIDASE"/>
    <property type="match status" value="1"/>
</dbReference>
<dbReference type="Gene3D" id="3.20.20.80">
    <property type="entry name" value="Glycosidases"/>
    <property type="match status" value="1"/>
</dbReference>
<reference evidence="10 11" key="1">
    <citation type="journal article" date="2012" name="Int. J. Syst. Evol. Microbiol.">
        <title>Flammeovirga pacifica sp. nov., isolated from deep-sea sediment.</title>
        <authorList>
            <person name="Xu H."/>
            <person name="Fu Y."/>
            <person name="Yang N."/>
            <person name="Ding Z."/>
            <person name="Lai Q."/>
            <person name="Zeng R."/>
        </authorList>
    </citation>
    <scope>NUCLEOTIDE SEQUENCE [LARGE SCALE GENOMIC DNA]</scope>
    <source>
        <strain evidence="11">DSM 24597 / LMG 26175 / WPAGA1</strain>
    </source>
</reference>
<dbReference type="Pfam" id="PF11721">
    <property type="entry name" value="Malectin"/>
    <property type="match status" value="1"/>
</dbReference>
<dbReference type="Pfam" id="PF00703">
    <property type="entry name" value="Glyco_hydro_2"/>
    <property type="match status" value="1"/>
</dbReference>
<accession>A0A1S1YUW7</accession>
<dbReference type="STRING" id="915059.NH26_23210"/>
<feature type="domain" description="Glycoside hydrolase family 2 immunoglobulin-like beta-sandwich" evidence="5">
    <location>
        <begin position="201"/>
        <end position="305"/>
    </location>
</feature>
<dbReference type="SUPFAM" id="SSF51445">
    <property type="entry name" value="(Trans)glycosidases"/>
    <property type="match status" value="1"/>
</dbReference>
<dbReference type="PRINTS" id="PR00132">
    <property type="entry name" value="GLHYDRLASE2"/>
</dbReference>
<evidence type="ECO:0000259" key="8">
    <source>
        <dbReference type="Pfam" id="PF11721"/>
    </source>
</evidence>
<evidence type="ECO:0000256" key="1">
    <source>
        <dbReference type="ARBA" id="ARBA00007401"/>
    </source>
</evidence>
<dbReference type="EMBL" id="JRYR02000002">
    <property type="protein sequence ID" value="OHX64810.1"/>
    <property type="molecule type" value="Genomic_DNA"/>
</dbReference>
<dbReference type="Pfam" id="PF02837">
    <property type="entry name" value="Glyco_hydro_2_N"/>
    <property type="match status" value="1"/>
</dbReference>
<dbReference type="Pfam" id="PF02836">
    <property type="entry name" value="Glyco_hydro_2_C"/>
    <property type="match status" value="1"/>
</dbReference>
<dbReference type="InterPro" id="IPR021720">
    <property type="entry name" value="Malectin_dom"/>
</dbReference>
<dbReference type="InterPro" id="IPR006102">
    <property type="entry name" value="Ig-like_GH2"/>
</dbReference>
<dbReference type="InterPro" id="IPR013783">
    <property type="entry name" value="Ig-like_fold"/>
</dbReference>
<dbReference type="InterPro" id="IPR036156">
    <property type="entry name" value="Beta-gal/glucu_dom_sf"/>
</dbReference>
<evidence type="ECO:0000313" key="11">
    <source>
        <dbReference type="Proteomes" id="UP000179797"/>
    </source>
</evidence>
<evidence type="ECO:0000259" key="9">
    <source>
        <dbReference type="Pfam" id="PF16355"/>
    </source>
</evidence>
<keyword evidence="2" id="KW-0378">Hydrolase</keyword>
<evidence type="ECO:0000256" key="3">
    <source>
        <dbReference type="ARBA" id="ARBA00023295"/>
    </source>
</evidence>
<dbReference type="SUPFAM" id="SSF49303">
    <property type="entry name" value="beta-Galactosidase/glucuronidase domain"/>
    <property type="match status" value="1"/>
</dbReference>
<dbReference type="InterPro" id="IPR006104">
    <property type="entry name" value="Glyco_hydro_2_N"/>
</dbReference>
<evidence type="ECO:0000259" key="5">
    <source>
        <dbReference type="Pfam" id="PF00703"/>
    </source>
</evidence>
<organism evidence="10 11">
    <name type="scientific">Flammeovirga pacifica</name>
    <dbReference type="NCBI Taxonomy" id="915059"/>
    <lineage>
        <taxon>Bacteria</taxon>
        <taxon>Pseudomonadati</taxon>
        <taxon>Bacteroidota</taxon>
        <taxon>Cytophagia</taxon>
        <taxon>Cytophagales</taxon>
        <taxon>Flammeovirgaceae</taxon>
        <taxon>Flammeovirga</taxon>
    </lineage>
</organism>
<dbReference type="Gene3D" id="2.60.120.430">
    <property type="entry name" value="Galactose-binding lectin"/>
    <property type="match status" value="1"/>
</dbReference>
<dbReference type="Gene3D" id="2.60.40.10">
    <property type="entry name" value="Immunoglobulins"/>
    <property type="match status" value="2"/>
</dbReference>
<keyword evidence="4" id="KW-0732">Signal</keyword>
<dbReference type="Proteomes" id="UP000179797">
    <property type="component" value="Unassembled WGS sequence"/>
</dbReference>
<feature type="domain" description="Malectin" evidence="8">
    <location>
        <begin position="764"/>
        <end position="870"/>
    </location>
</feature>
<feature type="domain" description="DUF4982" evidence="9">
    <location>
        <begin position="640"/>
        <end position="688"/>
    </location>
</feature>
<dbReference type="InterPro" id="IPR008979">
    <property type="entry name" value="Galactose-bd-like_sf"/>
</dbReference>
<dbReference type="GO" id="GO:0005975">
    <property type="term" value="P:carbohydrate metabolic process"/>
    <property type="evidence" value="ECO:0007669"/>
    <property type="project" value="InterPro"/>
</dbReference>
<dbReference type="RefSeq" id="WP_044217430.1">
    <property type="nucleotide sequence ID" value="NZ_JRYR02000002.1"/>
</dbReference>
<comment type="caution">
    <text evidence="10">The sequence shown here is derived from an EMBL/GenBank/DDBJ whole genome shotgun (WGS) entry which is preliminary data.</text>
</comment>
<keyword evidence="11" id="KW-1185">Reference proteome</keyword>
<dbReference type="PANTHER" id="PTHR42732">
    <property type="entry name" value="BETA-GALACTOSIDASE"/>
    <property type="match status" value="1"/>
</dbReference>
<gene>
    <name evidence="10" type="ORF">NH26_23210</name>
</gene>
<dbReference type="SUPFAM" id="SSF49785">
    <property type="entry name" value="Galactose-binding domain-like"/>
    <property type="match status" value="1"/>
</dbReference>
<dbReference type="AlphaFoldDB" id="A0A1S1YUW7"/>
<evidence type="ECO:0008006" key="12">
    <source>
        <dbReference type="Google" id="ProtNLM"/>
    </source>
</evidence>
<feature type="domain" description="Glycoside hydrolase family 2 catalytic" evidence="6">
    <location>
        <begin position="313"/>
        <end position="607"/>
    </location>
</feature>
<evidence type="ECO:0000259" key="7">
    <source>
        <dbReference type="Pfam" id="PF02837"/>
    </source>
</evidence>
<evidence type="ECO:0000256" key="4">
    <source>
        <dbReference type="SAM" id="SignalP"/>
    </source>
</evidence>
<feature type="chain" id="PRO_5010309608" description="Beta-galactosidase" evidence="4">
    <location>
        <begin position="23"/>
        <end position="894"/>
    </location>
</feature>
<dbReference type="InterPro" id="IPR017853">
    <property type="entry name" value="GH"/>
</dbReference>
<dbReference type="Gene3D" id="2.60.120.260">
    <property type="entry name" value="Galactose-binding domain-like"/>
    <property type="match status" value="1"/>
</dbReference>
<dbReference type="InterPro" id="IPR006101">
    <property type="entry name" value="Glyco_hydro_2"/>
</dbReference>
<feature type="signal peptide" evidence="4">
    <location>
        <begin position="1"/>
        <end position="22"/>
    </location>
</feature>